<accession>A0A6A5RJ92</accession>
<evidence type="ECO:0000313" key="3">
    <source>
        <dbReference type="Proteomes" id="UP000800082"/>
    </source>
</evidence>
<protein>
    <submittedName>
        <fullName evidence="2">HET-domain-containing protein</fullName>
    </submittedName>
</protein>
<proteinExistence type="predicted"/>
<dbReference type="PANTHER" id="PTHR33112:SF1">
    <property type="entry name" value="HETEROKARYON INCOMPATIBILITY DOMAIN-CONTAINING PROTEIN"/>
    <property type="match status" value="1"/>
</dbReference>
<evidence type="ECO:0000313" key="2">
    <source>
        <dbReference type="EMBL" id="KAF1927882.1"/>
    </source>
</evidence>
<keyword evidence="3" id="KW-1185">Reference proteome</keyword>
<dbReference type="InterPro" id="IPR010730">
    <property type="entry name" value="HET"/>
</dbReference>
<dbReference type="GeneID" id="54345341"/>
<dbReference type="OrthoDB" id="5428863at2759"/>
<organism evidence="2 3">
    <name type="scientific">Didymella exigua CBS 183.55</name>
    <dbReference type="NCBI Taxonomy" id="1150837"/>
    <lineage>
        <taxon>Eukaryota</taxon>
        <taxon>Fungi</taxon>
        <taxon>Dikarya</taxon>
        <taxon>Ascomycota</taxon>
        <taxon>Pezizomycotina</taxon>
        <taxon>Dothideomycetes</taxon>
        <taxon>Pleosporomycetidae</taxon>
        <taxon>Pleosporales</taxon>
        <taxon>Pleosporineae</taxon>
        <taxon>Didymellaceae</taxon>
        <taxon>Didymella</taxon>
    </lineage>
</organism>
<dbReference type="RefSeq" id="XP_033448134.1">
    <property type="nucleotide sequence ID" value="XM_033587695.1"/>
</dbReference>
<evidence type="ECO:0000259" key="1">
    <source>
        <dbReference type="Pfam" id="PF06985"/>
    </source>
</evidence>
<dbReference type="EMBL" id="ML978970">
    <property type="protein sequence ID" value="KAF1927882.1"/>
    <property type="molecule type" value="Genomic_DNA"/>
</dbReference>
<dbReference type="Pfam" id="PF06985">
    <property type="entry name" value="HET"/>
    <property type="match status" value="1"/>
</dbReference>
<dbReference type="AlphaFoldDB" id="A0A6A5RJ92"/>
<gene>
    <name evidence="2" type="ORF">M421DRAFT_162540</name>
</gene>
<feature type="domain" description="Heterokaryon incompatibility" evidence="1">
    <location>
        <begin position="179"/>
        <end position="317"/>
    </location>
</feature>
<name>A0A6A5RJ92_9PLEO</name>
<dbReference type="PANTHER" id="PTHR33112">
    <property type="entry name" value="DOMAIN PROTEIN, PUTATIVE-RELATED"/>
    <property type="match status" value="1"/>
</dbReference>
<sequence>MSICQKSSGGETLCGHCCKVSWANPENVSAFTRPLRRVSISSLKSSSCPVCRLIGEFRSMTRSLDNASFGLLRERQHKCIAEPGTSHEAVSVLRQGSDPDYFFRPHILMSRLDHSNTTVRLKSIFPQKLDHDLLKSWLDDCKLNHHQRCRPHRRPPLQRLKVIDCHDRKVVDALPGLAFFALSYVWGDSSSEAVECYDALESRQLMPQTISQSIQLTLNLGCRFLWVDRYCIPQHDPAAKQLQISQMGDIYLAADLTIVASTGTDPSSGLPGLSPTLRRPVHHVEVKGNHLYAIPHIAGSRDILDSRWATRGWTFQEGFLSRRRLVFTDRQAIFVCDTETYYEATTIPMLHGYKSVEDREASYLREELLLENCLPRRQLETKWADTGIKSSGMDRARAYLEQYCRRSLRFDNDALEAISGALYTLASESVYHISGLPFDFHTDKNDRYIELSMHWSHLNRGKTRRRNGFPSWSPIGWEGRISWDSRASALPARFNEIHVVVEQKGTSLWDFDASPDLRAHVTNEEQLAFELPTTRLTVLRQYGSGKPSEEHVIALRYDEYTYIYLGTYWSISDTQLANTAYLTGVLFSSHLKSYTSWVMVLRQRGAYYERIGVARFCDHYNAGQLDYCVHDWEGREFRLKNWQSLGHGQGEWWLKLFKTEAIVLG</sequence>
<reference evidence="2" key="1">
    <citation type="journal article" date="2020" name="Stud. Mycol.">
        <title>101 Dothideomycetes genomes: a test case for predicting lifestyles and emergence of pathogens.</title>
        <authorList>
            <person name="Haridas S."/>
            <person name="Albert R."/>
            <person name="Binder M."/>
            <person name="Bloem J."/>
            <person name="Labutti K."/>
            <person name="Salamov A."/>
            <person name="Andreopoulos B."/>
            <person name="Baker S."/>
            <person name="Barry K."/>
            <person name="Bills G."/>
            <person name="Bluhm B."/>
            <person name="Cannon C."/>
            <person name="Castanera R."/>
            <person name="Culley D."/>
            <person name="Daum C."/>
            <person name="Ezra D."/>
            <person name="Gonzalez J."/>
            <person name="Henrissat B."/>
            <person name="Kuo A."/>
            <person name="Liang C."/>
            <person name="Lipzen A."/>
            <person name="Lutzoni F."/>
            <person name="Magnuson J."/>
            <person name="Mondo S."/>
            <person name="Nolan M."/>
            <person name="Ohm R."/>
            <person name="Pangilinan J."/>
            <person name="Park H.-J."/>
            <person name="Ramirez L."/>
            <person name="Alfaro M."/>
            <person name="Sun H."/>
            <person name="Tritt A."/>
            <person name="Yoshinaga Y."/>
            <person name="Zwiers L.-H."/>
            <person name="Turgeon B."/>
            <person name="Goodwin S."/>
            <person name="Spatafora J."/>
            <person name="Crous P."/>
            <person name="Grigoriev I."/>
        </authorList>
    </citation>
    <scope>NUCLEOTIDE SEQUENCE</scope>
    <source>
        <strain evidence="2">CBS 183.55</strain>
    </source>
</reference>
<dbReference type="Proteomes" id="UP000800082">
    <property type="component" value="Unassembled WGS sequence"/>
</dbReference>